<dbReference type="Proteomes" id="UP000299102">
    <property type="component" value="Unassembled WGS sequence"/>
</dbReference>
<sequence>MTQVVAYIFSFDSKCSNCTGEGSPARRRRRTRAPGLISFTAFNEVPNEDVARHYKSTRGKLTQFGDTPDYLSTKTPAPRKNISSCTAVATVNSDTSFEVYRCYYVNSKRKQLRKAFKFLVNYSFIRLVANNLRDFMKKMCPRTENKLEATLDILGGSIRINVRHGFITPHLTRLRGDSDRLTSKTAGSLAPAGP</sequence>
<keyword evidence="2" id="KW-1185">Reference proteome</keyword>
<reference evidence="1 2" key="1">
    <citation type="journal article" date="2019" name="Commun. Biol.">
        <title>The bagworm genome reveals a unique fibroin gene that provides high tensile strength.</title>
        <authorList>
            <person name="Kono N."/>
            <person name="Nakamura H."/>
            <person name="Ohtoshi R."/>
            <person name="Tomita M."/>
            <person name="Numata K."/>
            <person name="Arakawa K."/>
        </authorList>
    </citation>
    <scope>NUCLEOTIDE SEQUENCE [LARGE SCALE GENOMIC DNA]</scope>
</reference>
<organism evidence="1 2">
    <name type="scientific">Eumeta variegata</name>
    <name type="common">Bagworm moth</name>
    <name type="synonym">Eumeta japonica</name>
    <dbReference type="NCBI Taxonomy" id="151549"/>
    <lineage>
        <taxon>Eukaryota</taxon>
        <taxon>Metazoa</taxon>
        <taxon>Ecdysozoa</taxon>
        <taxon>Arthropoda</taxon>
        <taxon>Hexapoda</taxon>
        <taxon>Insecta</taxon>
        <taxon>Pterygota</taxon>
        <taxon>Neoptera</taxon>
        <taxon>Endopterygota</taxon>
        <taxon>Lepidoptera</taxon>
        <taxon>Glossata</taxon>
        <taxon>Ditrysia</taxon>
        <taxon>Tineoidea</taxon>
        <taxon>Psychidae</taxon>
        <taxon>Oiketicinae</taxon>
        <taxon>Eumeta</taxon>
    </lineage>
</organism>
<dbReference type="AlphaFoldDB" id="A0A4C1Z0Q4"/>
<dbReference type="EMBL" id="BGZK01001558">
    <property type="protein sequence ID" value="GBP82311.1"/>
    <property type="molecule type" value="Genomic_DNA"/>
</dbReference>
<evidence type="ECO:0000313" key="2">
    <source>
        <dbReference type="Proteomes" id="UP000299102"/>
    </source>
</evidence>
<gene>
    <name evidence="1" type="ORF">EVAR_53769_1</name>
</gene>
<accession>A0A4C1Z0Q4</accession>
<name>A0A4C1Z0Q4_EUMVA</name>
<proteinExistence type="predicted"/>
<protein>
    <submittedName>
        <fullName evidence="1">Uncharacterized protein</fullName>
    </submittedName>
</protein>
<evidence type="ECO:0000313" key="1">
    <source>
        <dbReference type="EMBL" id="GBP82311.1"/>
    </source>
</evidence>
<comment type="caution">
    <text evidence="1">The sequence shown here is derived from an EMBL/GenBank/DDBJ whole genome shotgun (WGS) entry which is preliminary data.</text>
</comment>